<dbReference type="Pfam" id="PF12732">
    <property type="entry name" value="YtxH"/>
    <property type="match status" value="1"/>
</dbReference>
<protein>
    <submittedName>
        <fullName evidence="3">Gas vesicle protein</fullName>
    </submittedName>
</protein>
<keyword evidence="2" id="KW-0732">Signal</keyword>
<accession>A0A7X0LT26</accession>
<evidence type="ECO:0000256" key="1">
    <source>
        <dbReference type="SAM" id="Coils"/>
    </source>
</evidence>
<dbReference type="PANTHER" id="PTHR35792:SF3">
    <property type="entry name" value="IG HYPOTHETICAL 17707"/>
    <property type="match status" value="1"/>
</dbReference>
<evidence type="ECO:0000313" key="4">
    <source>
        <dbReference type="Proteomes" id="UP000531594"/>
    </source>
</evidence>
<feature type="chain" id="PRO_5031056153" evidence="2">
    <location>
        <begin position="25"/>
        <end position="128"/>
    </location>
</feature>
<comment type="caution">
    <text evidence="3">The sequence shown here is derived from an EMBL/GenBank/DDBJ whole genome shotgun (WGS) entry which is preliminary data.</text>
</comment>
<dbReference type="AlphaFoldDB" id="A0A7X0LT26"/>
<dbReference type="PANTHER" id="PTHR35792">
    <property type="entry name" value="GENERAL STRESS PROTEIN"/>
    <property type="match status" value="1"/>
</dbReference>
<proteinExistence type="predicted"/>
<sequence>MNRKHFLLGFFVGGITVSACTLLAAPASGKETRQVLADQTKVWMSHLSEIKESLHDLSESIKTASLESTDPIKSFVSDLKIALTDWEKKIEPHQEDLKKELNAIELSIRTLESQIKRHKHTNTENSTE</sequence>
<dbReference type="InterPro" id="IPR052928">
    <property type="entry name" value="Desiccation-related_membrane"/>
</dbReference>
<name>A0A7X0LT26_9BACI</name>
<gene>
    <name evidence="3" type="ORF">HNR53_000059</name>
</gene>
<reference evidence="3 4" key="1">
    <citation type="submission" date="2020-08" db="EMBL/GenBank/DDBJ databases">
        <title>Genomic Encyclopedia of Type Strains, Phase IV (KMG-IV): sequencing the most valuable type-strain genomes for metagenomic binning, comparative biology and taxonomic classification.</title>
        <authorList>
            <person name="Goeker M."/>
        </authorList>
    </citation>
    <scope>NUCLEOTIDE SEQUENCE [LARGE SCALE GENOMIC DNA]</scope>
    <source>
        <strain evidence="3 4">DSM 5391</strain>
    </source>
</reference>
<dbReference type="EMBL" id="JACHGK010000001">
    <property type="protein sequence ID" value="MBB6443471.1"/>
    <property type="molecule type" value="Genomic_DNA"/>
</dbReference>
<dbReference type="InterPro" id="IPR024623">
    <property type="entry name" value="YtxH"/>
</dbReference>
<dbReference type="PROSITE" id="PS51257">
    <property type="entry name" value="PROKAR_LIPOPROTEIN"/>
    <property type="match status" value="1"/>
</dbReference>
<feature type="coiled-coil region" evidence="1">
    <location>
        <begin position="94"/>
        <end position="121"/>
    </location>
</feature>
<keyword evidence="4" id="KW-1185">Reference proteome</keyword>
<feature type="signal peptide" evidence="2">
    <location>
        <begin position="1"/>
        <end position="24"/>
    </location>
</feature>
<evidence type="ECO:0000313" key="3">
    <source>
        <dbReference type="EMBL" id="MBB6443471.1"/>
    </source>
</evidence>
<keyword evidence="1" id="KW-0175">Coiled coil</keyword>
<organism evidence="3 4">
    <name type="scientific">Bacillus benzoevorans</name>
    <dbReference type="NCBI Taxonomy" id="1456"/>
    <lineage>
        <taxon>Bacteria</taxon>
        <taxon>Bacillati</taxon>
        <taxon>Bacillota</taxon>
        <taxon>Bacilli</taxon>
        <taxon>Bacillales</taxon>
        <taxon>Bacillaceae</taxon>
        <taxon>Bacillus</taxon>
    </lineage>
</organism>
<dbReference type="RefSeq" id="WP_184521393.1">
    <property type="nucleotide sequence ID" value="NZ_JACHGK010000001.1"/>
</dbReference>
<evidence type="ECO:0000256" key="2">
    <source>
        <dbReference type="SAM" id="SignalP"/>
    </source>
</evidence>
<dbReference type="Proteomes" id="UP000531594">
    <property type="component" value="Unassembled WGS sequence"/>
</dbReference>